<evidence type="ECO:0000313" key="2">
    <source>
        <dbReference type="EMBL" id="KAK0407647.1"/>
    </source>
</evidence>
<keyword evidence="3" id="KW-1185">Reference proteome</keyword>
<gene>
    <name evidence="2" type="ORF">QR680_003509</name>
</gene>
<evidence type="ECO:0008006" key="4">
    <source>
        <dbReference type="Google" id="ProtNLM"/>
    </source>
</evidence>
<accession>A0AA39HKN3</accession>
<reference evidence="2" key="1">
    <citation type="submission" date="2023-06" db="EMBL/GenBank/DDBJ databases">
        <title>Genomic analysis of the entomopathogenic nematode Steinernema hermaphroditum.</title>
        <authorList>
            <person name="Schwarz E.M."/>
            <person name="Heppert J.K."/>
            <person name="Baniya A."/>
            <person name="Schwartz H.T."/>
            <person name="Tan C.-H."/>
            <person name="Antoshechkin I."/>
            <person name="Sternberg P.W."/>
            <person name="Goodrich-Blair H."/>
            <person name="Dillman A.R."/>
        </authorList>
    </citation>
    <scope>NUCLEOTIDE SEQUENCE</scope>
    <source>
        <strain evidence="2">PS9179</strain>
        <tissue evidence="2">Whole animal</tissue>
    </source>
</reference>
<dbReference type="EMBL" id="JAUCMV010000003">
    <property type="protein sequence ID" value="KAK0407647.1"/>
    <property type="molecule type" value="Genomic_DNA"/>
</dbReference>
<dbReference type="AlphaFoldDB" id="A0AA39HKN3"/>
<organism evidence="2 3">
    <name type="scientific">Steinernema hermaphroditum</name>
    <dbReference type="NCBI Taxonomy" id="289476"/>
    <lineage>
        <taxon>Eukaryota</taxon>
        <taxon>Metazoa</taxon>
        <taxon>Ecdysozoa</taxon>
        <taxon>Nematoda</taxon>
        <taxon>Chromadorea</taxon>
        <taxon>Rhabditida</taxon>
        <taxon>Tylenchina</taxon>
        <taxon>Panagrolaimomorpha</taxon>
        <taxon>Strongyloidoidea</taxon>
        <taxon>Steinernematidae</taxon>
        <taxon>Steinernema</taxon>
    </lineage>
</organism>
<feature type="chain" id="PRO_5041457688" description="DUF1326 domain-containing protein" evidence="1">
    <location>
        <begin position="22"/>
        <end position="211"/>
    </location>
</feature>
<proteinExistence type="predicted"/>
<evidence type="ECO:0000313" key="3">
    <source>
        <dbReference type="Proteomes" id="UP001175271"/>
    </source>
</evidence>
<keyword evidence="1" id="KW-0732">Signal</keyword>
<protein>
    <recommendedName>
        <fullName evidence="4">DUF1326 domain-containing protein</fullName>
    </recommendedName>
</protein>
<sequence length="211" mass="23566">MVLTTLIYLTALLMAVGGFYAESKRFQDMAENWQMNVKLNMSTAPCPLAGTASDIHIAFGYVDKETSELIYQTGTIVAHADGKIQSHQMTKRVIERVMDACADNYKNDVEEYKQCITTPNIVFIEVLQTLSPADVEMAWKPAGIDVQVDMHNRYGNRNRINLHGNEVSFAFPSECDLGWAAAKTTHYVKANDIIHTSDLPRAGFVIVGKKF</sequence>
<evidence type="ECO:0000256" key="1">
    <source>
        <dbReference type="SAM" id="SignalP"/>
    </source>
</evidence>
<feature type="signal peptide" evidence="1">
    <location>
        <begin position="1"/>
        <end position="21"/>
    </location>
</feature>
<name>A0AA39HKN3_9BILA</name>
<dbReference type="Proteomes" id="UP001175271">
    <property type="component" value="Unassembled WGS sequence"/>
</dbReference>
<comment type="caution">
    <text evidence="2">The sequence shown here is derived from an EMBL/GenBank/DDBJ whole genome shotgun (WGS) entry which is preliminary data.</text>
</comment>